<feature type="region of interest" description="Disordered" evidence="1">
    <location>
        <begin position="29"/>
        <end position="90"/>
    </location>
</feature>
<feature type="compositionally biased region" description="Low complexity" evidence="1">
    <location>
        <begin position="73"/>
        <end position="90"/>
    </location>
</feature>
<evidence type="ECO:0000256" key="1">
    <source>
        <dbReference type="SAM" id="MobiDB-lite"/>
    </source>
</evidence>
<keyword evidence="4" id="KW-1185">Reference proteome</keyword>
<evidence type="ECO:0000313" key="4">
    <source>
        <dbReference type="Proteomes" id="UP001445335"/>
    </source>
</evidence>
<protein>
    <recommendedName>
        <fullName evidence="5">Antifreeze protein</fullName>
    </recommendedName>
</protein>
<reference evidence="3 4" key="1">
    <citation type="journal article" date="2024" name="Nat. Commun.">
        <title>Phylogenomics reveals the evolutionary origins of lichenization in chlorophyte algae.</title>
        <authorList>
            <person name="Puginier C."/>
            <person name="Libourel C."/>
            <person name="Otte J."/>
            <person name="Skaloud P."/>
            <person name="Haon M."/>
            <person name="Grisel S."/>
            <person name="Petersen M."/>
            <person name="Berrin J.G."/>
            <person name="Delaux P.M."/>
            <person name="Dal Grande F."/>
            <person name="Keller J."/>
        </authorList>
    </citation>
    <scope>NUCLEOTIDE SEQUENCE [LARGE SCALE GENOMIC DNA]</scope>
    <source>
        <strain evidence="3 4">SAG 245.80</strain>
    </source>
</reference>
<feature type="compositionally biased region" description="Low complexity" evidence="1">
    <location>
        <begin position="29"/>
        <end position="53"/>
    </location>
</feature>
<gene>
    <name evidence="3" type="ORF">WJX81_001259</name>
</gene>
<keyword evidence="2" id="KW-0732">Signal</keyword>
<sequence>MKATHVLVLVLAALCAVATADEGRSLLAAKAPAPSAAKPAAKPAAAKAPAPAATKRRSEGGTCTSMPDRHMPRAQMGMRAGGNAAARHLC</sequence>
<evidence type="ECO:0000256" key="2">
    <source>
        <dbReference type="SAM" id="SignalP"/>
    </source>
</evidence>
<dbReference type="EMBL" id="JALJOU010000052">
    <property type="protein sequence ID" value="KAK9828081.1"/>
    <property type="molecule type" value="Genomic_DNA"/>
</dbReference>
<evidence type="ECO:0008006" key="5">
    <source>
        <dbReference type="Google" id="ProtNLM"/>
    </source>
</evidence>
<accession>A0AAW1R3R1</accession>
<dbReference type="Proteomes" id="UP001445335">
    <property type="component" value="Unassembled WGS sequence"/>
</dbReference>
<name>A0AAW1R3R1_9CHLO</name>
<feature type="chain" id="PRO_5043766282" description="Antifreeze protein" evidence="2">
    <location>
        <begin position="21"/>
        <end position="90"/>
    </location>
</feature>
<comment type="caution">
    <text evidence="3">The sequence shown here is derived from an EMBL/GenBank/DDBJ whole genome shotgun (WGS) entry which is preliminary data.</text>
</comment>
<feature type="signal peptide" evidence="2">
    <location>
        <begin position="1"/>
        <end position="20"/>
    </location>
</feature>
<dbReference type="AlphaFoldDB" id="A0AAW1R3R1"/>
<organism evidence="3 4">
    <name type="scientific">Elliptochloris bilobata</name>
    <dbReference type="NCBI Taxonomy" id="381761"/>
    <lineage>
        <taxon>Eukaryota</taxon>
        <taxon>Viridiplantae</taxon>
        <taxon>Chlorophyta</taxon>
        <taxon>core chlorophytes</taxon>
        <taxon>Trebouxiophyceae</taxon>
        <taxon>Trebouxiophyceae incertae sedis</taxon>
        <taxon>Elliptochloris clade</taxon>
        <taxon>Elliptochloris</taxon>
    </lineage>
</organism>
<evidence type="ECO:0000313" key="3">
    <source>
        <dbReference type="EMBL" id="KAK9828081.1"/>
    </source>
</evidence>
<proteinExistence type="predicted"/>